<keyword evidence="2" id="KW-1185">Reference proteome</keyword>
<accession>A0A399ED21</accession>
<evidence type="ECO:0000313" key="2">
    <source>
        <dbReference type="Proteomes" id="UP000265341"/>
    </source>
</evidence>
<organism evidence="1 2">
    <name type="scientific">Calidithermus roseus</name>
    <dbReference type="NCBI Taxonomy" id="1644118"/>
    <lineage>
        <taxon>Bacteria</taxon>
        <taxon>Thermotogati</taxon>
        <taxon>Deinococcota</taxon>
        <taxon>Deinococci</taxon>
        <taxon>Thermales</taxon>
        <taxon>Thermaceae</taxon>
        <taxon>Calidithermus</taxon>
    </lineage>
</organism>
<name>A0A399ED21_9DEIN</name>
<dbReference type="EMBL" id="QWLA01000102">
    <property type="protein sequence ID" value="RIH82537.1"/>
    <property type="molecule type" value="Genomic_DNA"/>
</dbReference>
<evidence type="ECO:0000313" key="1">
    <source>
        <dbReference type="EMBL" id="RIH82537.1"/>
    </source>
</evidence>
<dbReference type="AlphaFoldDB" id="A0A399ED21"/>
<reference evidence="1 2" key="1">
    <citation type="submission" date="2018-08" db="EMBL/GenBank/DDBJ databases">
        <title>Meiothermus roseus NBRC 110900 genome sequencing project.</title>
        <authorList>
            <person name="Da Costa M.S."/>
            <person name="Albuquerque L."/>
            <person name="Raposo P."/>
            <person name="Froufe H.J.C."/>
            <person name="Barroso C.S."/>
            <person name="Egas C."/>
        </authorList>
    </citation>
    <scope>NUCLEOTIDE SEQUENCE [LARGE SCALE GENOMIC DNA]</scope>
    <source>
        <strain evidence="1 2">NBRC 110900</strain>
    </source>
</reference>
<comment type="caution">
    <text evidence="1">The sequence shown here is derived from an EMBL/GenBank/DDBJ whole genome shotgun (WGS) entry which is preliminary data.</text>
</comment>
<protein>
    <submittedName>
        <fullName evidence="1">Uncharacterized protein</fullName>
    </submittedName>
</protein>
<proteinExistence type="predicted"/>
<gene>
    <name evidence="1" type="ORF">Mrose_03356</name>
</gene>
<dbReference type="RefSeq" id="WP_182482888.1">
    <property type="nucleotide sequence ID" value="NZ_QWLA01000102.1"/>
</dbReference>
<sequence length="149" mass="16658">MTRQQVHPEEPPEVVRERFTALTLQFLRQSRRKGRQVKRLFVLRQAPEGLAGRGVAVGANLEALSRLYSRQEVVLVGFDSSALRRRWAHSPVRAVEALPPAQPGDRWVYYDPAALEGEGAWRLLDPLVYGPPAARGEGSRPVVREAGRA</sequence>
<dbReference type="Proteomes" id="UP000265341">
    <property type="component" value="Unassembled WGS sequence"/>
</dbReference>